<organism evidence="3 4">
    <name type="scientific">Nakamurella multipartita (strain ATCC 700099 / DSM 44233 / CIP 104796 / JCM 9543 / NBRC 105858 / Y-104)</name>
    <name type="common">Microsphaera multipartita</name>
    <dbReference type="NCBI Taxonomy" id="479431"/>
    <lineage>
        <taxon>Bacteria</taxon>
        <taxon>Bacillati</taxon>
        <taxon>Actinomycetota</taxon>
        <taxon>Actinomycetes</taxon>
        <taxon>Nakamurellales</taxon>
        <taxon>Nakamurellaceae</taxon>
        <taxon>Nakamurella</taxon>
    </lineage>
</organism>
<dbReference type="AlphaFoldDB" id="C8XET3"/>
<dbReference type="Proteomes" id="UP000002218">
    <property type="component" value="Chromosome"/>
</dbReference>
<feature type="region of interest" description="Disordered" evidence="1">
    <location>
        <begin position="119"/>
        <end position="155"/>
    </location>
</feature>
<feature type="compositionally biased region" description="Polar residues" evidence="1">
    <location>
        <begin position="142"/>
        <end position="155"/>
    </location>
</feature>
<evidence type="ECO:0000256" key="1">
    <source>
        <dbReference type="SAM" id="MobiDB-lite"/>
    </source>
</evidence>
<dbReference type="PROSITE" id="PS51257">
    <property type="entry name" value="PROKAR_LIPOPROTEIN"/>
    <property type="match status" value="1"/>
</dbReference>
<evidence type="ECO:0000256" key="2">
    <source>
        <dbReference type="SAM" id="SignalP"/>
    </source>
</evidence>
<proteinExistence type="predicted"/>
<gene>
    <name evidence="3" type="ordered locus">Namu_3509</name>
</gene>
<evidence type="ECO:0000313" key="3">
    <source>
        <dbReference type="EMBL" id="ACV79834.1"/>
    </source>
</evidence>
<dbReference type="eggNOG" id="ENOG502ZTZ1">
    <property type="taxonomic scope" value="Bacteria"/>
</dbReference>
<dbReference type="HOGENOM" id="CLU_1693595_0_0_11"/>
<accession>C8XET3</accession>
<name>C8XET3_NAKMY</name>
<keyword evidence="4" id="KW-1185">Reference proteome</keyword>
<protein>
    <submittedName>
        <fullName evidence="3">Uncharacterized protein</fullName>
    </submittedName>
</protein>
<reference evidence="4" key="1">
    <citation type="submission" date="2009-09" db="EMBL/GenBank/DDBJ databases">
        <title>The complete genome of Nakamurella multipartita DSM 44233.</title>
        <authorList>
            <consortium name="US DOE Joint Genome Institute (JGI-PGF)"/>
            <person name="Lucas S."/>
            <person name="Copeland A."/>
            <person name="Lapidus A."/>
            <person name="Glavina del Rio T."/>
            <person name="Dalin E."/>
            <person name="Tice H."/>
            <person name="Bruce D."/>
            <person name="Goodwin L."/>
            <person name="Pitluck S."/>
            <person name="Kyrpides N."/>
            <person name="Mavromatis K."/>
            <person name="Ivanova N."/>
            <person name="Ovchinnikova G."/>
            <person name="Sims D."/>
            <person name="Meincke L."/>
            <person name="Brettin T."/>
            <person name="Detter J.C."/>
            <person name="Han C."/>
            <person name="Larimer F."/>
            <person name="Land M."/>
            <person name="Hauser L."/>
            <person name="Markowitz V."/>
            <person name="Cheng J.-F."/>
            <person name="Hugenholtz P."/>
            <person name="Woyke T."/>
            <person name="Wu D."/>
            <person name="Klenk H.-P."/>
            <person name="Eisen J.A."/>
        </authorList>
    </citation>
    <scope>NUCLEOTIDE SEQUENCE [LARGE SCALE GENOMIC DNA]</scope>
    <source>
        <strain evidence="4">ATCC 700099 / DSM 44233 / CIP 104796 / JCM 9543 / NBRC 105858 / Y-104</strain>
    </source>
</reference>
<feature type="signal peptide" evidence="2">
    <location>
        <begin position="1"/>
        <end position="27"/>
    </location>
</feature>
<sequence length="155" mass="15019" precursor="true">MVSPPLRVTLSIAAALACGVVATPAQAAEPVLRQAVSGSFGTTATGISFEPAPGRGCWLTVTGTIVFPGPADPTPDAGIVGTADGVTTALVDASCDQAQAAPPGTYADVFRSTGTFVGTIGGEPVTGTRSTGAAPRPAGRSTPRSPSATAGSAPP</sequence>
<dbReference type="EMBL" id="CP001737">
    <property type="protein sequence ID" value="ACV79834.1"/>
    <property type="molecule type" value="Genomic_DNA"/>
</dbReference>
<dbReference type="InParanoid" id="C8XET3"/>
<dbReference type="STRING" id="479431.Namu_3509"/>
<reference evidence="3 4" key="2">
    <citation type="journal article" date="2010" name="Stand. Genomic Sci.">
        <title>Complete genome sequence of Nakamurella multipartita type strain (Y-104).</title>
        <authorList>
            <person name="Tice H."/>
            <person name="Mayilraj S."/>
            <person name="Sims D."/>
            <person name="Lapidus A."/>
            <person name="Nolan M."/>
            <person name="Lucas S."/>
            <person name="Glavina Del Rio T."/>
            <person name="Copeland A."/>
            <person name="Cheng J.F."/>
            <person name="Meincke L."/>
            <person name="Bruce D."/>
            <person name="Goodwin L."/>
            <person name="Pitluck S."/>
            <person name="Ivanova N."/>
            <person name="Mavromatis K."/>
            <person name="Ovchinnikova G."/>
            <person name="Pati A."/>
            <person name="Chen A."/>
            <person name="Palaniappan K."/>
            <person name="Land M."/>
            <person name="Hauser L."/>
            <person name="Chang Y.J."/>
            <person name="Jeffries C.D."/>
            <person name="Detter J.C."/>
            <person name="Brettin T."/>
            <person name="Rohde M."/>
            <person name="Goker M."/>
            <person name="Bristow J."/>
            <person name="Eisen J.A."/>
            <person name="Markowitz V."/>
            <person name="Hugenholtz P."/>
            <person name="Kyrpides N.C."/>
            <person name="Klenk H.P."/>
            <person name="Chen F."/>
        </authorList>
    </citation>
    <scope>NUCLEOTIDE SEQUENCE [LARGE SCALE GENOMIC DNA]</scope>
    <source>
        <strain evidence="4">ATCC 700099 / DSM 44233 / CIP 104796 / JCM 9543 / NBRC 105858 / Y-104</strain>
    </source>
</reference>
<evidence type="ECO:0000313" key="4">
    <source>
        <dbReference type="Proteomes" id="UP000002218"/>
    </source>
</evidence>
<keyword evidence="2" id="KW-0732">Signal</keyword>
<dbReference type="KEGG" id="nml:Namu_3509"/>
<feature type="chain" id="PRO_5002994247" evidence="2">
    <location>
        <begin position="28"/>
        <end position="155"/>
    </location>
</feature>